<reference evidence="8 9" key="1">
    <citation type="journal article" date="2018" name="Proc. R. Soc. B">
        <title>A non-coding region near Follistatin controls head colour polymorphism in the Gouldian finch.</title>
        <authorList>
            <person name="Toomey M.B."/>
            <person name="Marques C.I."/>
            <person name="Andrade P."/>
            <person name="Araujo P.M."/>
            <person name="Sabatino S."/>
            <person name="Gazda M.A."/>
            <person name="Afonso S."/>
            <person name="Lopes R.J."/>
            <person name="Corbo J.C."/>
            <person name="Carneiro M."/>
        </authorList>
    </citation>
    <scope>NUCLEOTIDE SEQUENCE [LARGE SCALE GENOMIC DNA]</scope>
    <source>
        <strain evidence="8">Red01</strain>
        <tissue evidence="8">Muscle</tissue>
    </source>
</reference>
<dbReference type="PANTHER" id="PTHR41694">
    <property type="entry name" value="ENDOGENOUS RETROVIRUS GROUP K MEMBER POL PROTEIN"/>
    <property type="match status" value="1"/>
</dbReference>
<keyword evidence="6" id="KW-0695">RNA-directed DNA polymerase</keyword>
<dbReference type="OrthoDB" id="9386368at2759"/>
<keyword evidence="9" id="KW-1185">Reference proteome</keyword>
<dbReference type="Gene3D" id="3.30.420.10">
    <property type="entry name" value="Ribonuclease H-like superfamily/Ribonuclease H"/>
    <property type="match status" value="1"/>
</dbReference>
<evidence type="ECO:0000256" key="6">
    <source>
        <dbReference type="ARBA" id="ARBA00022918"/>
    </source>
</evidence>
<keyword evidence="1" id="KW-0808">Transferase</keyword>
<evidence type="ECO:0000256" key="5">
    <source>
        <dbReference type="ARBA" id="ARBA00022801"/>
    </source>
</evidence>
<dbReference type="Pfam" id="PF00665">
    <property type="entry name" value="rve"/>
    <property type="match status" value="1"/>
</dbReference>
<dbReference type="InterPro" id="IPR036397">
    <property type="entry name" value="RNaseH_sf"/>
</dbReference>
<proteinExistence type="predicted"/>
<dbReference type="GO" id="GO:0016787">
    <property type="term" value="F:hydrolase activity"/>
    <property type="evidence" value="ECO:0007669"/>
    <property type="project" value="UniProtKB-KW"/>
</dbReference>
<accession>A0A3L8RZI4</accession>
<organism evidence="8 9">
    <name type="scientific">Chloebia gouldiae</name>
    <name type="common">Gouldian finch</name>
    <name type="synonym">Erythrura gouldiae</name>
    <dbReference type="NCBI Taxonomy" id="44316"/>
    <lineage>
        <taxon>Eukaryota</taxon>
        <taxon>Metazoa</taxon>
        <taxon>Chordata</taxon>
        <taxon>Craniata</taxon>
        <taxon>Vertebrata</taxon>
        <taxon>Euteleostomi</taxon>
        <taxon>Archelosauria</taxon>
        <taxon>Archosauria</taxon>
        <taxon>Dinosauria</taxon>
        <taxon>Saurischia</taxon>
        <taxon>Theropoda</taxon>
        <taxon>Coelurosauria</taxon>
        <taxon>Aves</taxon>
        <taxon>Neognathae</taxon>
        <taxon>Neoaves</taxon>
        <taxon>Telluraves</taxon>
        <taxon>Australaves</taxon>
        <taxon>Passeriformes</taxon>
        <taxon>Passeroidea</taxon>
        <taxon>Passeridae</taxon>
        <taxon>Chloebia</taxon>
    </lineage>
</organism>
<dbReference type="GO" id="GO:0003964">
    <property type="term" value="F:RNA-directed DNA polymerase activity"/>
    <property type="evidence" value="ECO:0007669"/>
    <property type="project" value="UniProtKB-KW"/>
</dbReference>
<keyword evidence="2" id="KW-0548">Nucleotidyltransferase</keyword>
<name>A0A3L8RZI4_CHLGU</name>
<dbReference type="PROSITE" id="PS50994">
    <property type="entry name" value="INTEGRASE"/>
    <property type="match status" value="1"/>
</dbReference>
<feature type="domain" description="Integrase catalytic" evidence="7">
    <location>
        <begin position="1"/>
        <end position="64"/>
    </location>
</feature>
<dbReference type="EMBL" id="QUSF01000106">
    <property type="protein sequence ID" value="RLV91831.1"/>
    <property type="molecule type" value="Genomic_DNA"/>
</dbReference>
<evidence type="ECO:0000256" key="1">
    <source>
        <dbReference type="ARBA" id="ARBA00022679"/>
    </source>
</evidence>
<evidence type="ECO:0000256" key="3">
    <source>
        <dbReference type="ARBA" id="ARBA00022722"/>
    </source>
</evidence>
<dbReference type="Proteomes" id="UP000276834">
    <property type="component" value="Unassembled WGS sequence"/>
</dbReference>
<keyword evidence="4" id="KW-0255">Endonuclease</keyword>
<evidence type="ECO:0000259" key="7">
    <source>
        <dbReference type="PROSITE" id="PS50994"/>
    </source>
</evidence>
<dbReference type="AlphaFoldDB" id="A0A3L8RZI4"/>
<comment type="caution">
    <text evidence="8">The sequence shown here is derived from an EMBL/GenBank/DDBJ whole genome shotgun (WGS) entry which is preliminary data.</text>
</comment>
<dbReference type="GO" id="GO:0035613">
    <property type="term" value="F:RNA stem-loop binding"/>
    <property type="evidence" value="ECO:0007669"/>
    <property type="project" value="TreeGrafter"/>
</dbReference>
<dbReference type="GO" id="GO:0004519">
    <property type="term" value="F:endonuclease activity"/>
    <property type="evidence" value="ECO:0007669"/>
    <property type="project" value="UniProtKB-KW"/>
</dbReference>
<dbReference type="InterPro" id="IPR001584">
    <property type="entry name" value="Integrase_cat-core"/>
</dbReference>
<protein>
    <recommendedName>
        <fullName evidence="7">Integrase catalytic domain-containing protein</fullName>
    </recommendedName>
</protein>
<sequence>MLHVTLDTFSSAMWASAHTGEKARDVIAHWRQAFAVLGIPSAVKTDNGPAYASQQVRQFLQLWGNSIKVVQREWLVSHILALLFSIETNEGDGGGVVLLVIALISLRVCVQTQTPPSTLRTIQSYPSCAPTSSTEHHQVTDDSPLRCHSHGSHVTSRRLCQPDPSNHSGLCQGQKTSEKFCLYQPVYCHISGFTNDFSSNVPGQKKNQIGRELRFRKLYIHKNKKRKLDSLMGKLRRLPAMAPGGWKGPAGTIRVRPHGCHLWSSLTLCKVSCCLLLFLLLDCKGCCTCPVIQQCGQDKKELRLGCKKHEIAGIDLDKDPPALYTYGQAQGLFKAAGDLSDEKEWRELGNILWFKLIISCCGFQEKVSTTEESNKKLKLNNLGQKSRMIFFFVLHFIHSKSSSITPELENIALTQYEISVKKVVDDLVRKVEGVTRRSHLAPLEQSVSSEGQPQLIHTWSILAGTSVLLLLLLLTAPGHLHLEKRHGMFPSPFCGAAEAIPDGRNEGYSKGYIARESKEGCAELPKLHTHKYHSAPSGADDSPLRCHSCGGHVASCGWCQPNPSTRPGLWELREDMRIEENEIKLKKDVMSGGKAAHVQLLGRSQARLAALIGSYLPQPQADGMSRIALPV</sequence>
<evidence type="ECO:0000256" key="4">
    <source>
        <dbReference type="ARBA" id="ARBA00022759"/>
    </source>
</evidence>
<evidence type="ECO:0000313" key="9">
    <source>
        <dbReference type="Proteomes" id="UP000276834"/>
    </source>
</evidence>
<keyword evidence="3" id="KW-0540">Nuclease</keyword>
<dbReference type="SUPFAM" id="SSF53098">
    <property type="entry name" value="Ribonuclease H-like"/>
    <property type="match status" value="1"/>
</dbReference>
<dbReference type="PANTHER" id="PTHR41694:SF3">
    <property type="entry name" value="RNA-DIRECTED DNA POLYMERASE-RELATED"/>
    <property type="match status" value="1"/>
</dbReference>
<gene>
    <name evidence="8" type="ORF">DV515_00013993</name>
</gene>
<dbReference type="GO" id="GO:0015074">
    <property type="term" value="P:DNA integration"/>
    <property type="evidence" value="ECO:0007669"/>
    <property type="project" value="InterPro"/>
</dbReference>
<dbReference type="InterPro" id="IPR012337">
    <property type="entry name" value="RNaseH-like_sf"/>
</dbReference>
<keyword evidence="5" id="KW-0378">Hydrolase</keyword>
<evidence type="ECO:0000256" key="2">
    <source>
        <dbReference type="ARBA" id="ARBA00022695"/>
    </source>
</evidence>
<evidence type="ECO:0000313" key="8">
    <source>
        <dbReference type="EMBL" id="RLV91831.1"/>
    </source>
</evidence>